<evidence type="ECO:0000313" key="4">
    <source>
        <dbReference type="Proteomes" id="UP001152172"/>
    </source>
</evidence>
<dbReference type="PROSITE" id="PS51186">
    <property type="entry name" value="GNAT"/>
    <property type="match status" value="1"/>
</dbReference>
<comment type="caution">
    <text evidence="3">The sequence shown here is derived from an EMBL/GenBank/DDBJ whole genome shotgun (WGS) entry which is preliminary data.</text>
</comment>
<dbReference type="CDD" id="cd04301">
    <property type="entry name" value="NAT_SF"/>
    <property type="match status" value="1"/>
</dbReference>
<keyword evidence="1" id="KW-0812">Transmembrane</keyword>
<keyword evidence="1" id="KW-1133">Transmembrane helix</keyword>
<dbReference type="RefSeq" id="WP_269921177.1">
    <property type="nucleotide sequence ID" value="NZ_JAMKBI010000002.1"/>
</dbReference>
<feature type="domain" description="N-acetyltransferase" evidence="2">
    <location>
        <begin position="2"/>
        <end position="140"/>
    </location>
</feature>
<accession>A0A9X3L770</accession>
<reference evidence="3" key="1">
    <citation type="submission" date="2022-05" db="EMBL/GenBank/DDBJ databases">
        <authorList>
            <person name="Colautti A."/>
            <person name="Iacumin L."/>
        </authorList>
    </citation>
    <scope>NUCLEOTIDE SEQUENCE</scope>
    <source>
        <strain evidence="3">DSM 30747</strain>
    </source>
</reference>
<organism evidence="3 4">
    <name type="scientific">Psychrobacillus psychrodurans</name>
    <dbReference type="NCBI Taxonomy" id="126157"/>
    <lineage>
        <taxon>Bacteria</taxon>
        <taxon>Bacillati</taxon>
        <taxon>Bacillota</taxon>
        <taxon>Bacilli</taxon>
        <taxon>Bacillales</taxon>
        <taxon>Bacillaceae</taxon>
        <taxon>Psychrobacillus</taxon>
    </lineage>
</organism>
<name>A0A9X3L770_9BACI</name>
<protein>
    <submittedName>
        <fullName evidence="3">GNAT family N-acetyltransferase</fullName>
    </submittedName>
</protein>
<sequence length="143" mass="16337">MTHLVISKLSDLEEIVKIDKEVIGNDSRRKFIKNAIEEERCIAIKNKSSFVGFLIFDIHFFDCSFISLIIIKPTERRKGYATSLIEYFVSIAPTKKIFSSTNQSNRTMQEVFKVNGFIQSGFVENLDEGDPEIIYFKSTIAPG</sequence>
<dbReference type="InterPro" id="IPR016181">
    <property type="entry name" value="Acyl_CoA_acyltransferase"/>
</dbReference>
<keyword evidence="4" id="KW-1185">Reference proteome</keyword>
<evidence type="ECO:0000256" key="1">
    <source>
        <dbReference type="SAM" id="Phobius"/>
    </source>
</evidence>
<proteinExistence type="predicted"/>
<dbReference type="SUPFAM" id="SSF55729">
    <property type="entry name" value="Acyl-CoA N-acyltransferases (Nat)"/>
    <property type="match status" value="1"/>
</dbReference>
<feature type="transmembrane region" description="Helical" evidence="1">
    <location>
        <begin position="50"/>
        <end position="71"/>
    </location>
</feature>
<dbReference type="InterPro" id="IPR000182">
    <property type="entry name" value="GNAT_dom"/>
</dbReference>
<evidence type="ECO:0000313" key="3">
    <source>
        <dbReference type="EMBL" id="MCZ8532640.1"/>
    </source>
</evidence>
<dbReference type="Pfam" id="PF00583">
    <property type="entry name" value="Acetyltransf_1"/>
    <property type="match status" value="1"/>
</dbReference>
<dbReference type="Proteomes" id="UP001152172">
    <property type="component" value="Unassembled WGS sequence"/>
</dbReference>
<dbReference type="EMBL" id="JAMKBI010000002">
    <property type="protein sequence ID" value="MCZ8532640.1"/>
    <property type="molecule type" value="Genomic_DNA"/>
</dbReference>
<dbReference type="AlphaFoldDB" id="A0A9X3L770"/>
<gene>
    <name evidence="3" type="ORF">M9R61_04665</name>
</gene>
<keyword evidence="1" id="KW-0472">Membrane</keyword>
<dbReference type="GO" id="GO:0016747">
    <property type="term" value="F:acyltransferase activity, transferring groups other than amino-acyl groups"/>
    <property type="evidence" value="ECO:0007669"/>
    <property type="project" value="InterPro"/>
</dbReference>
<evidence type="ECO:0000259" key="2">
    <source>
        <dbReference type="PROSITE" id="PS51186"/>
    </source>
</evidence>
<dbReference type="Gene3D" id="3.40.630.30">
    <property type="match status" value="1"/>
</dbReference>